<proteinExistence type="predicted"/>
<dbReference type="AlphaFoldDB" id="A0A1S8I1I4"/>
<dbReference type="InterPro" id="IPR036291">
    <property type="entry name" value="NAD(P)-bd_dom_sf"/>
</dbReference>
<dbReference type="Gene3D" id="3.90.180.10">
    <property type="entry name" value="Medium-chain alcohol dehydrogenases, catalytic domain"/>
    <property type="match status" value="1"/>
</dbReference>
<dbReference type="Pfam" id="PF00107">
    <property type="entry name" value="ADH_zinc_N"/>
    <property type="match status" value="1"/>
</dbReference>
<dbReference type="PANTHER" id="PTHR43677:SF1">
    <property type="entry name" value="ACRYLYL-COA REDUCTASE ACUI-RELATED"/>
    <property type="match status" value="1"/>
</dbReference>
<evidence type="ECO:0000313" key="1">
    <source>
        <dbReference type="EMBL" id="OOL83593.1"/>
    </source>
</evidence>
<dbReference type="InterPro" id="IPR014188">
    <property type="entry name" value="Acrylyl-CoA_reductase_AcuI"/>
</dbReference>
<dbReference type="EMBL" id="MVGJ01000013">
    <property type="protein sequence ID" value="OOL83593.1"/>
    <property type="molecule type" value="Genomic_DNA"/>
</dbReference>
<organism evidence="1 2">
    <name type="scientific">Enterococcus faecium</name>
    <name type="common">Streptococcus faecium</name>
    <dbReference type="NCBI Taxonomy" id="1352"/>
    <lineage>
        <taxon>Bacteria</taxon>
        <taxon>Bacillati</taxon>
        <taxon>Bacillota</taxon>
        <taxon>Bacilli</taxon>
        <taxon>Lactobacillales</taxon>
        <taxon>Enterococcaceae</taxon>
        <taxon>Enterococcus</taxon>
    </lineage>
</organism>
<dbReference type="Pfam" id="PF08240">
    <property type="entry name" value="ADH_N"/>
    <property type="match status" value="1"/>
</dbReference>
<dbReference type="NCBIfam" id="TIGR02823">
    <property type="entry name" value="oxido_YhdH"/>
    <property type="match status" value="1"/>
</dbReference>
<dbReference type="Proteomes" id="UP000191171">
    <property type="component" value="Unassembled WGS sequence"/>
</dbReference>
<dbReference type="GO" id="GO:0043957">
    <property type="term" value="F:acryloyl-CoA reductase (NADPH) activity"/>
    <property type="evidence" value="ECO:0007669"/>
    <property type="project" value="TreeGrafter"/>
</dbReference>
<dbReference type="CDD" id="cd05280">
    <property type="entry name" value="MDR_yhdh_yhfp"/>
    <property type="match status" value="1"/>
</dbReference>
<dbReference type="InterPro" id="IPR011032">
    <property type="entry name" value="GroES-like_sf"/>
</dbReference>
<evidence type="ECO:0000313" key="2">
    <source>
        <dbReference type="Proteomes" id="UP000191171"/>
    </source>
</evidence>
<dbReference type="Gene3D" id="3.40.50.720">
    <property type="entry name" value="NAD(P)-binding Rossmann-like Domain"/>
    <property type="match status" value="1"/>
</dbReference>
<dbReference type="InterPro" id="IPR020843">
    <property type="entry name" value="ER"/>
</dbReference>
<dbReference type="InterPro" id="IPR051397">
    <property type="entry name" value="Zn-ADH-like_protein"/>
</dbReference>
<dbReference type="SUPFAM" id="SSF51735">
    <property type="entry name" value="NAD(P)-binding Rossmann-fold domains"/>
    <property type="match status" value="1"/>
</dbReference>
<name>A0A1S8I1I4_ENTFC</name>
<dbReference type="PANTHER" id="PTHR43677">
    <property type="entry name" value="SHORT-CHAIN DEHYDROGENASE/REDUCTASE"/>
    <property type="match status" value="1"/>
</dbReference>
<reference evidence="1 2" key="1">
    <citation type="submission" date="2017-02" db="EMBL/GenBank/DDBJ databases">
        <title>Clonality and virulence of isolates of VRE in Hematopoietic Stem Cell Transplanted (HSCT) patients.</title>
        <authorList>
            <person name="Marchi A.P."/>
            <person name="Martins R.C."/>
            <person name="Marie S.K."/>
            <person name="Levin A.S."/>
            <person name="Costa S.F."/>
        </authorList>
    </citation>
    <scope>NUCLEOTIDE SEQUENCE [LARGE SCALE GENOMIC DNA]</scope>
    <source>
        <strain evidence="1 2">LIM1759</strain>
    </source>
</reference>
<dbReference type="SMART" id="SM00829">
    <property type="entry name" value="PKS_ER"/>
    <property type="match status" value="1"/>
</dbReference>
<gene>
    <name evidence="1" type="ORF">B1P95_03080</name>
</gene>
<dbReference type="InterPro" id="IPR013149">
    <property type="entry name" value="ADH-like_C"/>
</dbReference>
<dbReference type="InterPro" id="IPR013154">
    <property type="entry name" value="ADH-like_N"/>
</dbReference>
<dbReference type="SUPFAM" id="SSF50129">
    <property type="entry name" value="GroES-like"/>
    <property type="match status" value="1"/>
</dbReference>
<sequence>MIKENFKRSVSRMNAFRSFQVIKEPVFHTAISDLPFTELAENEVLVKIAYSDVNYKDALAMSESGQVIRTYPMTPGIDLSGTVVQSNNPRFSKEDLVLATGFGLGVTHPGGYSQYQKVPGDWLVPLPKNMTLRQAMILGTAGFTAMLCVNALIRQGMTSDKKVVVTGASGGVGSTAIALLHKLGFQSIIAFSRKEESVTWLKSLGALQVVRPDEFLPETTKALGKQQIDYVIDTVGGEQLSSLLPLISYNGAVALCGNAGGIKLNATVLPFILRNIQLIGIDSVNVPIDQRLSLWQQMADLQIADELVVQEITLDQLPETASKLLAGTHQGRTLVNVGDHK</sequence>
<comment type="caution">
    <text evidence="1">The sequence shown here is derived from an EMBL/GenBank/DDBJ whole genome shotgun (WGS) entry which is preliminary data.</text>
</comment>
<protein>
    <submittedName>
        <fullName evidence="1">Alcohol dehydrogenase</fullName>
    </submittedName>
</protein>
<accession>A0A1S8I1I4</accession>